<name>A0A2U2HG75_9BURK</name>
<keyword evidence="3" id="KW-1185">Reference proteome</keyword>
<dbReference type="OrthoDB" id="8760024at2"/>
<dbReference type="AlphaFoldDB" id="A0A2U2HG75"/>
<protein>
    <submittedName>
        <fullName evidence="2">Uncharacterized protein</fullName>
    </submittedName>
</protein>
<feature type="transmembrane region" description="Helical" evidence="1">
    <location>
        <begin position="6"/>
        <end position="31"/>
    </location>
</feature>
<evidence type="ECO:0000256" key="1">
    <source>
        <dbReference type="SAM" id="Phobius"/>
    </source>
</evidence>
<gene>
    <name evidence="2" type="ORF">C7C56_020210</name>
</gene>
<reference evidence="2 3" key="1">
    <citation type="submission" date="2018-04" db="EMBL/GenBank/DDBJ databases">
        <title>Massilia violaceinigra sp. nov., a novel purple-pigmented bacterium isolated from Tianshan glacier, Xinjiang, China.</title>
        <authorList>
            <person name="Wang H."/>
        </authorList>
    </citation>
    <scope>NUCLEOTIDE SEQUENCE [LARGE SCALE GENOMIC DNA]</scope>
    <source>
        <strain evidence="2 3">B448-2</strain>
    </source>
</reference>
<proteinExistence type="predicted"/>
<keyword evidence="1" id="KW-0472">Membrane</keyword>
<dbReference type="RefSeq" id="WP_106759167.1">
    <property type="nucleotide sequence ID" value="NZ_PXWF02000274.1"/>
</dbReference>
<dbReference type="Proteomes" id="UP000241421">
    <property type="component" value="Unassembled WGS sequence"/>
</dbReference>
<evidence type="ECO:0000313" key="3">
    <source>
        <dbReference type="Proteomes" id="UP000241421"/>
    </source>
</evidence>
<organism evidence="2 3">
    <name type="scientific">Massilia glaciei</name>
    <dbReference type="NCBI Taxonomy" id="1524097"/>
    <lineage>
        <taxon>Bacteria</taxon>
        <taxon>Pseudomonadati</taxon>
        <taxon>Pseudomonadota</taxon>
        <taxon>Betaproteobacteria</taxon>
        <taxon>Burkholderiales</taxon>
        <taxon>Oxalobacteraceae</taxon>
        <taxon>Telluria group</taxon>
        <taxon>Massilia</taxon>
    </lineage>
</organism>
<keyword evidence="1" id="KW-0812">Transmembrane</keyword>
<evidence type="ECO:0000313" key="2">
    <source>
        <dbReference type="EMBL" id="PWF43931.1"/>
    </source>
</evidence>
<sequence length="66" mass="7419">MLGFMLWLLVFILCWPLALLALVLYPLVWLLCLPFRLLGIGVEAVFELLRALVMLPARILGGNPGR</sequence>
<keyword evidence="1" id="KW-1133">Transmembrane helix</keyword>
<accession>A0A2U2HG75</accession>
<dbReference type="EMBL" id="PXWF02000274">
    <property type="protein sequence ID" value="PWF43931.1"/>
    <property type="molecule type" value="Genomic_DNA"/>
</dbReference>
<comment type="caution">
    <text evidence="2">The sequence shown here is derived from an EMBL/GenBank/DDBJ whole genome shotgun (WGS) entry which is preliminary data.</text>
</comment>